<evidence type="ECO:0000313" key="4">
    <source>
        <dbReference type="EMBL" id="RRT75652.1"/>
    </source>
</evidence>
<sequence>MGSAVAEMGLELELCAMRTVGSFVKEASAIESGDGGRATRLEASIKSLEEEKRKIDAFRRELPLCMRLLSEGPREEQSNLECKNRRSGAALLLFKGLPPLAASSMTEDKPTASLPELSLQSAVIKSNPDVVTPVTVDHRGGSAKGARKSPELFRATLSVQSQQQPPRKERRCWSQDLHRRFVLAIEQLGGTQVPLLWVREEQQYTSSSQQSISQAGSPMSPLQLAGSTRALSVIAADSSEEDGRSESYSWSCKKEIPPLRVFYYLRSISIVRRAPKLSFPAITVRQQGTDEACASLIRNLILLFLGRSKRRSMSPSTSSPCAACKLLRRKCTPACVFAPYFPPDQPTKFASVHRVFGASNVAKLLNELSPSQREDAVNSLAYEAEARLHDPVYGCVGYIWLLQHQLNQVQRDLYDAKKELSTYLSTPIADPQKPAHRLLHYRQRLQGASPSAAPPTVTVMTLGLATPEASSHQQILMHELQQQMAAVQQIAATAVASTREQEMVRSYEQQQKELARFRPVSMEGGGRGYCPTAFDGLSCVQQQHTPKQQVLQMGRSSGHDHERSGGLAPDTCRLSFPGKS</sequence>
<name>A0A427AHN6_ENSVE</name>
<accession>A0A427AHN6</accession>
<dbReference type="InterPro" id="IPR058673">
    <property type="entry name" value="HHO5-like_N"/>
</dbReference>
<dbReference type="EMBL" id="AMZH03002416">
    <property type="protein sequence ID" value="RRT75652.1"/>
    <property type="molecule type" value="Genomic_DNA"/>
</dbReference>
<protein>
    <recommendedName>
        <fullName evidence="3">LOB domain-containing protein</fullName>
    </recommendedName>
</protein>
<dbReference type="Pfam" id="PF26575">
    <property type="entry name" value="HHO5_N"/>
    <property type="match status" value="1"/>
</dbReference>
<comment type="caution">
    <text evidence="4">The sequence shown here is derived from an EMBL/GenBank/DDBJ whole genome shotgun (WGS) entry which is preliminary data.</text>
</comment>
<dbReference type="Proteomes" id="UP000287651">
    <property type="component" value="Unassembled WGS sequence"/>
</dbReference>
<proteinExistence type="inferred from homology"/>
<dbReference type="PANTHER" id="PTHR31301">
    <property type="entry name" value="LOB DOMAIN-CONTAINING PROTEIN 4-RELATED"/>
    <property type="match status" value="1"/>
</dbReference>
<dbReference type="Gene3D" id="1.10.10.60">
    <property type="entry name" value="Homeodomain-like"/>
    <property type="match status" value="1"/>
</dbReference>
<feature type="region of interest" description="Disordered" evidence="2">
    <location>
        <begin position="554"/>
        <end position="580"/>
    </location>
</feature>
<dbReference type="InterPro" id="IPR004883">
    <property type="entry name" value="LOB"/>
</dbReference>
<dbReference type="AlphaFoldDB" id="A0A427AHN6"/>
<dbReference type="PROSITE" id="PS50891">
    <property type="entry name" value="LOB"/>
    <property type="match status" value="1"/>
</dbReference>
<gene>
    <name evidence="4" type="ORF">B296_00011126</name>
</gene>
<organism evidence="4 5">
    <name type="scientific">Ensete ventricosum</name>
    <name type="common">Abyssinian banana</name>
    <name type="synonym">Musa ensete</name>
    <dbReference type="NCBI Taxonomy" id="4639"/>
    <lineage>
        <taxon>Eukaryota</taxon>
        <taxon>Viridiplantae</taxon>
        <taxon>Streptophyta</taxon>
        <taxon>Embryophyta</taxon>
        <taxon>Tracheophyta</taxon>
        <taxon>Spermatophyta</taxon>
        <taxon>Magnoliopsida</taxon>
        <taxon>Liliopsida</taxon>
        <taxon>Zingiberales</taxon>
        <taxon>Musaceae</taxon>
        <taxon>Ensete</taxon>
    </lineage>
</organism>
<dbReference type="Pfam" id="PF03195">
    <property type="entry name" value="LOB"/>
    <property type="match status" value="1"/>
</dbReference>
<evidence type="ECO:0000256" key="2">
    <source>
        <dbReference type="SAM" id="MobiDB-lite"/>
    </source>
</evidence>
<evidence type="ECO:0000259" key="3">
    <source>
        <dbReference type="PROSITE" id="PS50891"/>
    </source>
</evidence>
<evidence type="ECO:0000256" key="1">
    <source>
        <dbReference type="ARBA" id="ARBA00005474"/>
    </source>
</evidence>
<dbReference type="PANTHER" id="PTHR31301:SF68">
    <property type="entry name" value="LOB DOMAIN-CONTAINING PROTEIN 32-RELATED"/>
    <property type="match status" value="1"/>
</dbReference>
<reference evidence="4 5" key="1">
    <citation type="journal article" date="2014" name="Agronomy (Basel)">
        <title>A Draft Genome Sequence for Ensete ventricosum, the Drought-Tolerant Tree Against Hunger.</title>
        <authorList>
            <person name="Harrison J."/>
            <person name="Moore K.A."/>
            <person name="Paszkiewicz K."/>
            <person name="Jones T."/>
            <person name="Grant M."/>
            <person name="Ambacheew D."/>
            <person name="Muzemil S."/>
            <person name="Studholme D.J."/>
        </authorList>
    </citation>
    <scope>NUCLEOTIDE SEQUENCE [LARGE SCALE GENOMIC DNA]</scope>
</reference>
<comment type="similarity">
    <text evidence="1">Belongs to the LOB domain-containing protein family.</text>
</comment>
<evidence type="ECO:0000313" key="5">
    <source>
        <dbReference type="Proteomes" id="UP000287651"/>
    </source>
</evidence>
<feature type="domain" description="LOB" evidence="3">
    <location>
        <begin position="319"/>
        <end position="420"/>
    </location>
</feature>